<keyword evidence="6" id="KW-0560">Oxidoreductase</keyword>
<feature type="chain" id="PRO_5038569689" evidence="9">
    <location>
        <begin position="24"/>
        <end position="910"/>
    </location>
</feature>
<feature type="domain" description="4Fe-4S Mo/W bis-MGD-type" evidence="10">
    <location>
        <begin position="56"/>
        <end position="112"/>
    </location>
</feature>
<evidence type="ECO:0000256" key="2">
    <source>
        <dbReference type="ARBA" id="ARBA00022485"/>
    </source>
</evidence>
<evidence type="ECO:0000256" key="5">
    <source>
        <dbReference type="ARBA" id="ARBA00022729"/>
    </source>
</evidence>
<dbReference type="SMART" id="SM00926">
    <property type="entry name" value="Molybdop_Fe4S4"/>
    <property type="match status" value="1"/>
</dbReference>
<evidence type="ECO:0000313" key="12">
    <source>
        <dbReference type="Proteomes" id="UP000472380"/>
    </source>
</evidence>
<dbReference type="RefSeq" id="WP_161127135.1">
    <property type="nucleotide sequence ID" value="NZ_CBCTOK010000005.1"/>
</dbReference>
<dbReference type="EMBL" id="VJNE01000001">
    <property type="protein sequence ID" value="MZG27008.1"/>
    <property type="molecule type" value="Genomic_DNA"/>
</dbReference>
<feature type="signal peptide" evidence="9">
    <location>
        <begin position="1"/>
        <end position="23"/>
    </location>
</feature>
<dbReference type="GO" id="GO:0051539">
    <property type="term" value="F:4 iron, 4 sulfur cluster binding"/>
    <property type="evidence" value="ECO:0007669"/>
    <property type="project" value="UniProtKB-KW"/>
</dbReference>
<keyword evidence="8" id="KW-0411">Iron-sulfur</keyword>
<evidence type="ECO:0000256" key="4">
    <source>
        <dbReference type="ARBA" id="ARBA00022723"/>
    </source>
</evidence>
<evidence type="ECO:0000313" key="11">
    <source>
        <dbReference type="EMBL" id="MZG27008.1"/>
    </source>
</evidence>
<accession>A0A6L8Q120</accession>
<dbReference type="InterPro" id="IPR006311">
    <property type="entry name" value="TAT_signal"/>
</dbReference>
<dbReference type="Gene3D" id="3.40.50.740">
    <property type="match status" value="2"/>
</dbReference>
<evidence type="ECO:0000256" key="8">
    <source>
        <dbReference type="ARBA" id="ARBA00023014"/>
    </source>
</evidence>
<comment type="caution">
    <text evidence="11">The sequence shown here is derived from an EMBL/GenBank/DDBJ whole genome shotgun (WGS) entry which is preliminary data.</text>
</comment>
<dbReference type="PANTHER" id="PTHR43742">
    <property type="entry name" value="TRIMETHYLAMINE-N-OXIDE REDUCTASE"/>
    <property type="match status" value="1"/>
</dbReference>
<dbReference type="PROSITE" id="PS51318">
    <property type="entry name" value="TAT"/>
    <property type="match status" value="1"/>
</dbReference>
<comment type="similarity">
    <text evidence="1">Belongs to the prokaryotic molybdopterin-containing oxidoreductase family.</text>
</comment>
<gene>
    <name evidence="11" type="ORF">FM068_00100</name>
</gene>
<dbReference type="Pfam" id="PF00384">
    <property type="entry name" value="Molybdopterin"/>
    <property type="match status" value="1"/>
</dbReference>
<evidence type="ECO:0000256" key="9">
    <source>
        <dbReference type="SAM" id="SignalP"/>
    </source>
</evidence>
<keyword evidence="4" id="KW-0479">Metal-binding</keyword>
<reference evidence="11 12" key="1">
    <citation type="submission" date="2019-07" db="EMBL/GenBank/DDBJ databases">
        <title>Draft genome sequence of Adlercreutzia equolifaciens IPLA 37004, a human intestinal strain that does not produces equol from daidzein.</title>
        <authorList>
            <person name="Vazquez L."/>
            <person name="Florez A.B."/>
            <person name="Mayo B."/>
        </authorList>
    </citation>
    <scope>NUCLEOTIDE SEQUENCE [LARGE SCALE GENOMIC DNA]</scope>
    <source>
        <strain evidence="11 12">IPLA 37004</strain>
    </source>
</reference>
<dbReference type="InterPro" id="IPR006657">
    <property type="entry name" value="MoPterin_dinucl-bd_dom"/>
</dbReference>
<protein>
    <submittedName>
        <fullName evidence="11">Molybdopterin-dependent oxidoreductase</fullName>
    </submittedName>
</protein>
<dbReference type="InterPro" id="IPR050612">
    <property type="entry name" value="Prok_Mopterin_Oxidored"/>
</dbReference>
<evidence type="ECO:0000256" key="6">
    <source>
        <dbReference type="ARBA" id="ARBA00023002"/>
    </source>
</evidence>
<dbReference type="AlphaFoldDB" id="A0A6L8Q120"/>
<organism evidence="11 12">
    <name type="scientific">Adlercreutzia equolifaciens</name>
    <dbReference type="NCBI Taxonomy" id="446660"/>
    <lineage>
        <taxon>Bacteria</taxon>
        <taxon>Bacillati</taxon>
        <taxon>Actinomycetota</taxon>
        <taxon>Coriobacteriia</taxon>
        <taxon>Eggerthellales</taxon>
        <taxon>Eggerthellaceae</taxon>
        <taxon>Adlercreutzia</taxon>
    </lineage>
</organism>
<sequence>MSRSDMRFTRRGFVAGAGATALAAGLAGCASGTTGDEATDLASTAPEPAAYDAAEGTWVPTTCNMCFNNCSIKAHVVDGTVVELTGNPDSPIGSGHICAKGAAGIMQLYDPARITKPLKRTNPKKGFDEDPGWEEISWDEAYDTIVQKFGEAAAKDPKLNMGASMVAGLIGSVWRSLTLGCAFGVSEGTSSDICGAGVHICEFLLTGDGNAMPDYDNVDYLIQFGTQAGTATRHGFNMTADKFARRRAEDGLRLVNFDPHMSAGAEKADLWVPIRPGSDAAAALAMAYVFIHELDLIDRDYLVERTNAPALVDPATQRVLRAEGSNKSLYWDEAANAAKPYDECEKPALEGEYEVDGVKCHTAFSVLKEHIREMTPEWAEDITTVPAATLRQVAEEFGRAARIGETIEIEGKTYRRRGAAVDIFSGLSRHKHSILNVWACLQLNTLIGATNSVGGFIGFATKCHGWADNNPTAGFDLGIWEEDGFIECNSLMIGAPNSFYKIIRERDYTPTTQGLLELQPLSEDGHFVHMAMADPDLYHTTRPRNLFWYACNPIKWWANVEEQVKVYQDMDFIVGVDIYLNDMSYFSDIMLPEACYLERYDVLPQFYMNHRMIGSLDTPWTLAMWQPVVEPKDGAPGFMEIYAEIADRAGANEFFIPAVCGLYRVKEEYMFPTDQKLDVEQFIDAVYKSNIDEEHGLQWFKDNGGVYTYPRKVDEMYIWDAEAPGRIPFYWDFMLEAKEKVEAKVAELDIPWETDDYIPLPEWRPGVEFYADDPAYDIFPVYYTNASNTDTWTVQNAWLNEVNEEDGITYLIEMNTATAAEKGLASGDTVRLTSTPGYTVEGRLVVTEGIHPECVSSVVGTWDAKSKYLTIAQGKGVNLVTLIPGQDPKRMDHIVSAFDQLIRVKVEKVS</sequence>
<dbReference type="Gene3D" id="3.40.228.10">
    <property type="entry name" value="Dimethylsulfoxide Reductase, domain 2"/>
    <property type="match status" value="1"/>
</dbReference>
<name>A0A6L8Q120_9ACTN</name>
<dbReference type="InterPro" id="IPR006656">
    <property type="entry name" value="Mopterin_OxRdtase"/>
</dbReference>
<dbReference type="Pfam" id="PF01568">
    <property type="entry name" value="Molydop_binding"/>
    <property type="match status" value="1"/>
</dbReference>
<dbReference type="Proteomes" id="UP000472380">
    <property type="component" value="Unassembled WGS sequence"/>
</dbReference>
<dbReference type="Gene3D" id="2.40.40.20">
    <property type="match status" value="1"/>
</dbReference>
<evidence type="ECO:0000256" key="3">
    <source>
        <dbReference type="ARBA" id="ARBA00022505"/>
    </source>
</evidence>
<dbReference type="InterPro" id="IPR006963">
    <property type="entry name" value="Mopterin_OxRdtase_4Fe-4S_dom"/>
</dbReference>
<dbReference type="Gene3D" id="2.20.25.90">
    <property type="entry name" value="ADC-like domains"/>
    <property type="match status" value="1"/>
</dbReference>
<dbReference type="GO" id="GO:0046872">
    <property type="term" value="F:metal ion binding"/>
    <property type="evidence" value="ECO:0007669"/>
    <property type="project" value="UniProtKB-KW"/>
</dbReference>
<dbReference type="GO" id="GO:0016491">
    <property type="term" value="F:oxidoreductase activity"/>
    <property type="evidence" value="ECO:0007669"/>
    <property type="project" value="UniProtKB-KW"/>
</dbReference>
<evidence type="ECO:0000256" key="1">
    <source>
        <dbReference type="ARBA" id="ARBA00010312"/>
    </source>
</evidence>
<dbReference type="SUPFAM" id="SSF50692">
    <property type="entry name" value="ADC-like"/>
    <property type="match status" value="1"/>
</dbReference>
<keyword evidence="3" id="KW-0500">Molybdenum</keyword>
<dbReference type="InterPro" id="IPR009010">
    <property type="entry name" value="Asp_de-COase-like_dom_sf"/>
</dbReference>
<keyword evidence="5 9" id="KW-0732">Signal</keyword>
<dbReference type="SUPFAM" id="SSF53706">
    <property type="entry name" value="Formate dehydrogenase/DMSO reductase, domains 1-3"/>
    <property type="match status" value="1"/>
</dbReference>
<dbReference type="PROSITE" id="PS51669">
    <property type="entry name" value="4FE4S_MOW_BIS_MGD"/>
    <property type="match status" value="1"/>
</dbReference>
<dbReference type="PANTHER" id="PTHR43742:SF9">
    <property type="entry name" value="TETRATHIONATE REDUCTASE SUBUNIT A"/>
    <property type="match status" value="1"/>
</dbReference>
<proteinExistence type="inferred from homology"/>
<dbReference type="GO" id="GO:0043546">
    <property type="term" value="F:molybdopterin cofactor binding"/>
    <property type="evidence" value="ECO:0007669"/>
    <property type="project" value="InterPro"/>
</dbReference>
<keyword evidence="7" id="KW-0408">Iron</keyword>
<evidence type="ECO:0000259" key="10">
    <source>
        <dbReference type="PROSITE" id="PS51669"/>
    </source>
</evidence>
<evidence type="ECO:0000256" key="7">
    <source>
        <dbReference type="ARBA" id="ARBA00023004"/>
    </source>
</evidence>
<dbReference type="PROSITE" id="PS51257">
    <property type="entry name" value="PROKAR_LIPOPROTEIN"/>
    <property type="match status" value="1"/>
</dbReference>
<dbReference type="Pfam" id="PF04879">
    <property type="entry name" value="Molybdop_Fe4S4"/>
    <property type="match status" value="1"/>
</dbReference>
<keyword evidence="2" id="KW-0004">4Fe-4S</keyword>